<evidence type="ECO:0000313" key="1">
    <source>
        <dbReference type="EMBL" id="VDP66299.1"/>
    </source>
</evidence>
<keyword evidence="2" id="KW-1185">Reference proteome</keyword>
<gene>
    <name evidence="1" type="ORF">SMTD_LOCUS14593</name>
</gene>
<dbReference type="Proteomes" id="UP000269396">
    <property type="component" value="Unassembled WGS sequence"/>
</dbReference>
<sequence>MSQRMNLLVNLNLKKPKEILNATTTHSMRIPRCVMKWFKAVGKKAKCPQCNAKANRRDVRVLYCKNLKVSKNFPIYR</sequence>
<protein>
    <submittedName>
        <fullName evidence="1">Uncharacterized protein</fullName>
    </submittedName>
</protein>
<dbReference type="STRING" id="31246.A0A183PJQ7"/>
<dbReference type="AlphaFoldDB" id="A0A183PJQ7"/>
<name>A0A183PJQ7_9TREM</name>
<accession>A0A183PJQ7</accession>
<evidence type="ECO:0000313" key="2">
    <source>
        <dbReference type="Proteomes" id="UP000269396"/>
    </source>
</evidence>
<proteinExistence type="predicted"/>
<organism evidence="1 2">
    <name type="scientific">Schistosoma mattheei</name>
    <dbReference type="NCBI Taxonomy" id="31246"/>
    <lineage>
        <taxon>Eukaryota</taxon>
        <taxon>Metazoa</taxon>
        <taxon>Spiralia</taxon>
        <taxon>Lophotrochozoa</taxon>
        <taxon>Platyhelminthes</taxon>
        <taxon>Trematoda</taxon>
        <taxon>Digenea</taxon>
        <taxon>Strigeidida</taxon>
        <taxon>Schistosomatoidea</taxon>
        <taxon>Schistosomatidae</taxon>
        <taxon>Schistosoma</taxon>
    </lineage>
</organism>
<dbReference type="EMBL" id="UZAL01034814">
    <property type="protein sequence ID" value="VDP66299.1"/>
    <property type="molecule type" value="Genomic_DNA"/>
</dbReference>
<reference evidence="1 2" key="1">
    <citation type="submission" date="2018-11" db="EMBL/GenBank/DDBJ databases">
        <authorList>
            <consortium name="Pathogen Informatics"/>
        </authorList>
    </citation>
    <scope>NUCLEOTIDE SEQUENCE [LARGE SCALE GENOMIC DNA]</scope>
    <source>
        <strain>Denwood</strain>
        <strain evidence="2">Zambia</strain>
    </source>
</reference>